<name>A0A518BJA9_9BACT</name>
<dbReference type="GO" id="GO:0051205">
    <property type="term" value="P:protein insertion into membrane"/>
    <property type="evidence" value="ECO:0007669"/>
    <property type="project" value="TreeGrafter"/>
</dbReference>
<comment type="similarity">
    <text evidence="2 13">Belongs to the OXA1/ALB3/YidC family. Type 1 subfamily.</text>
</comment>
<sequence length="677" mass="75154">MEKRLPLAIILSLLVLVLWQVINPPPVDNSGSRDVQTAVGGAERPDENANSAPGPDAPAPAPSMGTAEVEEPLIADSKPRDLTIEFGRRGEVGHFRATFENRGAQLIDLRTGTFYRRVGLTEEERARPENWLRLIEPFEALKPTAARGAFALDGFVSGEDITPRRLSEVLWEMSELKDSDGTVRGVEFRYAGSNGVLFTKRVEAVPGTWDLGLSLSIQSPEILPEDIAPGPRSFAMVASGTIGVEVVDSFYKQPKAMAVGPVSGRDYKLDSQIAELDPRKSSGVLDAIGPLALVGGHNKYFAVLLRGLDDQGKGSIGTATWRILAGFGPLDPDHLAGTDPSASLAPQIEPYIVAEAHLDLALPEPGRVETWNYRLYAGPKDHSGFVAASPAHREVLDSDLNWFSGIGNFLIDVLGVLERFTGNWGVAIILLTFCIRLLLFPLNRRSQTAMARYQKKMQRVQPKLTEIKEKYADDLQKQREAQARIMQEEGAFPPLGGCLPIFLQMPVFFGLFAALRTSFDLRHAGFAGWIQDLSRPDQLLYLGWNVPFIDLEYLNLLPPLMVVLWIWQQRTMPQPTDEQAKKMQRIMLFMPVVMGVFLYNYAAGLSLYMMTQSGLGVFEQKVIKKLWPVDDTEPEKKKSGCAPMAAMMERAAEQQRLQQKKLEQSKRQQSGSKKKKR</sequence>
<feature type="region of interest" description="Disordered" evidence="14">
    <location>
        <begin position="27"/>
        <end position="66"/>
    </location>
</feature>
<keyword evidence="9 13" id="KW-0472">Membrane</keyword>
<evidence type="ECO:0000256" key="3">
    <source>
        <dbReference type="ARBA" id="ARBA00015325"/>
    </source>
</evidence>
<dbReference type="EMBL" id="CP036287">
    <property type="protein sequence ID" value="QDU67064.1"/>
    <property type="molecule type" value="Genomic_DNA"/>
</dbReference>
<dbReference type="InterPro" id="IPR038221">
    <property type="entry name" value="YidC_periplasmic_sf"/>
</dbReference>
<evidence type="ECO:0000256" key="12">
    <source>
        <dbReference type="ARBA" id="ARBA00033342"/>
    </source>
</evidence>
<dbReference type="GO" id="GO:0005886">
    <property type="term" value="C:plasma membrane"/>
    <property type="evidence" value="ECO:0007669"/>
    <property type="project" value="UniProtKB-SubCell"/>
</dbReference>
<evidence type="ECO:0000256" key="5">
    <source>
        <dbReference type="ARBA" id="ARBA00022475"/>
    </source>
</evidence>
<dbReference type="PANTHER" id="PTHR12428:SF65">
    <property type="entry name" value="CYTOCHROME C OXIDASE ASSEMBLY PROTEIN COX18, MITOCHONDRIAL"/>
    <property type="match status" value="1"/>
</dbReference>
<comment type="subcellular location">
    <subcellularLocation>
        <location evidence="1">Cell inner membrane</location>
        <topology evidence="1">Multi-pass membrane protein</topology>
    </subcellularLocation>
    <subcellularLocation>
        <location evidence="13">Cell membrane</location>
        <topology evidence="13">Multi-pass membrane protein</topology>
    </subcellularLocation>
</comment>
<evidence type="ECO:0000313" key="16">
    <source>
        <dbReference type="EMBL" id="QDU67064.1"/>
    </source>
</evidence>
<dbReference type="InterPro" id="IPR019998">
    <property type="entry name" value="Membr_insert_YidC"/>
</dbReference>
<dbReference type="PRINTS" id="PR01900">
    <property type="entry name" value="YIDCPROTEIN"/>
</dbReference>
<evidence type="ECO:0000256" key="7">
    <source>
        <dbReference type="ARBA" id="ARBA00022927"/>
    </source>
</evidence>
<evidence type="ECO:0000256" key="11">
    <source>
        <dbReference type="ARBA" id="ARBA00033245"/>
    </source>
</evidence>
<dbReference type="InterPro" id="IPR028055">
    <property type="entry name" value="YidC/Oxa/ALB_C"/>
</dbReference>
<feature type="transmembrane region" description="Helical" evidence="13">
    <location>
        <begin position="588"/>
        <end position="610"/>
    </location>
</feature>
<keyword evidence="6 13" id="KW-0812">Transmembrane</keyword>
<accession>A0A518BJA9</accession>
<dbReference type="InterPro" id="IPR047196">
    <property type="entry name" value="YidC_ALB_C"/>
</dbReference>
<protein>
    <recommendedName>
        <fullName evidence="3 13">Membrane protein insertase YidC</fullName>
    </recommendedName>
    <alternativeName>
        <fullName evidence="12 13">Foldase YidC</fullName>
    </alternativeName>
    <alternativeName>
        <fullName evidence="11 13">Membrane integrase YidC</fullName>
    </alternativeName>
    <alternativeName>
        <fullName evidence="13">Membrane protein YidC</fullName>
    </alternativeName>
</protein>
<evidence type="ECO:0000256" key="9">
    <source>
        <dbReference type="ARBA" id="ARBA00023136"/>
    </source>
</evidence>
<dbReference type="InterPro" id="IPR001708">
    <property type="entry name" value="YidC/ALB3/OXA1/COX18"/>
</dbReference>
<dbReference type="GO" id="GO:0015031">
    <property type="term" value="P:protein transport"/>
    <property type="evidence" value="ECO:0007669"/>
    <property type="project" value="UniProtKB-KW"/>
</dbReference>
<dbReference type="HAMAP" id="MF_01810">
    <property type="entry name" value="YidC_type1"/>
    <property type="match status" value="1"/>
</dbReference>
<reference evidence="16 17" key="1">
    <citation type="submission" date="2019-02" db="EMBL/GenBank/DDBJ databases">
        <title>Deep-cultivation of Planctomycetes and their phenomic and genomic characterization uncovers novel biology.</title>
        <authorList>
            <person name="Wiegand S."/>
            <person name="Jogler M."/>
            <person name="Boedeker C."/>
            <person name="Pinto D."/>
            <person name="Vollmers J."/>
            <person name="Rivas-Marin E."/>
            <person name="Kohn T."/>
            <person name="Peeters S.H."/>
            <person name="Heuer A."/>
            <person name="Rast P."/>
            <person name="Oberbeckmann S."/>
            <person name="Bunk B."/>
            <person name="Jeske O."/>
            <person name="Meyerdierks A."/>
            <person name="Storesund J.E."/>
            <person name="Kallscheuer N."/>
            <person name="Luecker S."/>
            <person name="Lage O.M."/>
            <person name="Pohl T."/>
            <person name="Merkel B.J."/>
            <person name="Hornburger P."/>
            <person name="Mueller R.-W."/>
            <person name="Bruemmer F."/>
            <person name="Labrenz M."/>
            <person name="Spormann A.M."/>
            <person name="Op den Camp H."/>
            <person name="Overmann J."/>
            <person name="Amann R."/>
            <person name="Jetten M.S.M."/>
            <person name="Mascher T."/>
            <person name="Medema M.H."/>
            <person name="Devos D.P."/>
            <person name="Kaster A.-K."/>
            <person name="Ovreas L."/>
            <person name="Rohde M."/>
            <person name="Galperin M.Y."/>
            <person name="Jogler C."/>
        </authorList>
    </citation>
    <scope>NUCLEOTIDE SEQUENCE [LARGE SCALE GENOMIC DNA]</scope>
    <source>
        <strain evidence="16 17">Pla133</strain>
    </source>
</reference>
<feature type="transmembrane region" description="Helical" evidence="13">
    <location>
        <begin position="424"/>
        <end position="442"/>
    </location>
</feature>
<evidence type="ECO:0000256" key="1">
    <source>
        <dbReference type="ARBA" id="ARBA00004429"/>
    </source>
</evidence>
<proteinExistence type="inferred from homology"/>
<keyword evidence="5 13" id="KW-1003">Cell membrane</keyword>
<evidence type="ECO:0000256" key="14">
    <source>
        <dbReference type="SAM" id="MobiDB-lite"/>
    </source>
</evidence>
<dbReference type="Proteomes" id="UP000316921">
    <property type="component" value="Chromosome"/>
</dbReference>
<comment type="subunit">
    <text evidence="13">Interacts with the Sec translocase complex via SecD. Specifically interacts with transmembrane segments of nascent integral membrane proteins during membrane integration.</text>
</comment>
<evidence type="ECO:0000256" key="8">
    <source>
        <dbReference type="ARBA" id="ARBA00022989"/>
    </source>
</evidence>
<dbReference type="PANTHER" id="PTHR12428">
    <property type="entry name" value="OXA1"/>
    <property type="match status" value="1"/>
</dbReference>
<evidence type="ECO:0000256" key="4">
    <source>
        <dbReference type="ARBA" id="ARBA00022448"/>
    </source>
</evidence>
<evidence type="ECO:0000256" key="13">
    <source>
        <dbReference type="HAMAP-Rule" id="MF_01810"/>
    </source>
</evidence>
<dbReference type="RefSeq" id="WP_145064895.1">
    <property type="nucleotide sequence ID" value="NZ_CP036287.1"/>
</dbReference>
<dbReference type="NCBIfam" id="TIGR03592">
    <property type="entry name" value="yidC_oxa1_cterm"/>
    <property type="match status" value="1"/>
</dbReference>
<evidence type="ECO:0000256" key="10">
    <source>
        <dbReference type="ARBA" id="ARBA00023186"/>
    </source>
</evidence>
<feature type="domain" description="Membrane insertase YidC/Oxa/ALB C-terminal" evidence="15">
    <location>
        <begin position="424"/>
        <end position="625"/>
    </location>
</feature>
<keyword evidence="7 13" id="KW-0653">Protein transport</keyword>
<evidence type="ECO:0000259" key="15">
    <source>
        <dbReference type="Pfam" id="PF02096"/>
    </source>
</evidence>
<evidence type="ECO:0000256" key="2">
    <source>
        <dbReference type="ARBA" id="ARBA00010527"/>
    </source>
</evidence>
<dbReference type="KEGG" id="pbap:Pla133_21420"/>
<feature type="transmembrane region" description="Helical" evidence="13">
    <location>
        <begin position="492"/>
        <end position="515"/>
    </location>
</feature>
<gene>
    <name evidence="13 16" type="primary">yidC</name>
    <name evidence="16" type="ORF">Pla133_21420</name>
</gene>
<organism evidence="16 17">
    <name type="scientific">Engelhardtia mirabilis</name>
    <dbReference type="NCBI Taxonomy" id="2528011"/>
    <lineage>
        <taxon>Bacteria</taxon>
        <taxon>Pseudomonadati</taxon>
        <taxon>Planctomycetota</taxon>
        <taxon>Planctomycetia</taxon>
        <taxon>Planctomycetia incertae sedis</taxon>
        <taxon>Engelhardtia</taxon>
    </lineage>
</organism>
<comment type="function">
    <text evidence="13">Required for the insertion and/or proper folding and/or complex formation of integral membrane proteins into the membrane. Involved in integration of membrane proteins that insert both dependently and independently of the Sec translocase complex, as well as at least some lipoproteins. Aids folding of multispanning membrane proteins.</text>
</comment>
<evidence type="ECO:0000313" key="17">
    <source>
        <dbReference type="Proteomes" id="UP000316921"/>
    </source>
</evidence>
<keyword evidence="8 13" id="KW-1133">Transmembrane helix</keyword>
<keyword evidence="10 13" id="KW-0143">Chaperone</keyword>
<dbReference type="Pfam" id="PF02096">
    <property type="entry name" value="60KD_IMP"/>
    <property type="match status" value="1"/>
</dbReference>
<feature type="transmembrane region" description="Helical" evidence="13">
    <location>
        <begin position="548"/>
        <end position="567"/>
    </location>
</feature>
<feature type="region of interest" description="Disordered" evidence="14">
    <location>
        <begin position="650"/>
        <end position="677"/>
    </location>
</feature>
<dbReference type="AlphaFoldDB" id="A0A518BJA9"/>
<keyword evidence="17" id="KW-1185">Reference proteome</keyword>
<dbReference type="Gene3D" id="2.70.98.90">
    <property type="match status" value="1"/>
</dbReference>
<dbReference type="GO" id="GO:0032977">
    <property type="term" value="F:membrane insertase activity"/>
    <property type="evidence" value="ECO:0007669"/>
    <property type="project" value="InterPro"/>
</dbReference>
<evidence type="ECO:0000256" key="6">
    <source>
        <dbReference type="ARBA" id="ARBA00022692"/>
    </source>
</evidence>
<keyword evidence="4 13" id="KW-0813">Transport</keyword>
<dbReference type="CDD" id="cd20070">
    <property type="entry name" value="5TM_YidC_Alb3"/>
    <property type="match status" value="1"/>
</dbReference>